<keyword evidence="1" id="KW-0472">Membrane</keyword>
<feature type="transmembrane region" description="Helical" evidence="1">
    <location>
        <begin position="51"/>
        <end position="70"/>
    </location>
</feature>
<sequence length="262" mass="27361">MRGGRLARAAKAHGLGGWQAAHYYGGTASFVVAGYLVFLTGIFALAGGRSAWGLTAAVGALAVLGIGSGVQTRRRKAVHLFEGGVVLTGMWGQVKAVGRWPELTVYAKRTAQFSGSRNGYAVAIGGRERFGFGRKQVTRGPELVEAMTASAAAGHRRALEEAGSITFGAESGGSDPLGPLRVTPERIHLEQHGVEIAITDIKRVWIAFVPFRGQDIRILNVTTAAEPVATTMLSSRPADIEAAGDLIASLAGKKVELGEGVG</sequence>
<dbReference type="RefSeq" id="WP_344672081.1">
    <property type="nucleotide sequence ID" value="NZ_BAAAQN010000105.1"/>
</dbReference>
<evidence type="ECO:0000313" key="3">
    <source>
        <dbReference type="Proteomes" id="UP001500751"/>
    </source>
</evidence>
<proteinExistence type="predicted"/>
<accession>A0ABP5H978</accession>
<name>A0ABP5H978_9ACTN</name>
<keyword evidence="1" id="KW-0812">Transmembrane</keyword>
<feature type="transmembrane region" description="Helical" evidence="1">
    <location>
        <begin position="21"/>
        <end position="45"/>
    </location>
</feature>
<dbReference type="Proteomes" id="UP001500751">
    <property type="component" value="Unassembled WGS sequence"/>
</dbReference>
<evidence type="ECO:0000313" key="2">
    <source>
        <dbReference type="EMBL" id="GAA2065819.1"/>
    </source>
</evidence>
<keyword evidence="3" id="KW-1185">Reference proteome</keyword>
<organism evidence="2 3">
    <name type="scientific">Catenulispora yoronensis</name>
    <dbReference type="NCBI Taxonomy" id="450799"/>
    <lineage>
        <taxon>Bacteria</taxon>
        <taxon>Bacillati</taxon>
        <taxon>Actinomycetota</taxon>
        <taxon>Actinomycetes</taxon>
        <taxon>Catenulisporales</taxon>
        <taxon>Catenulisporaceae</taxon>
        <taxon>Catenulispora</taxon>
    </lineage>
</organism>
<evidence type="ECO:0008006" key="4">
    <source>
        <dbReference type="Google" id="ProtNLM"/>
    </source>
</evidence>
<evidence type="ECO:0000256" key="1">
    <source>
        <dbReference type="SAM" id="Phobius"/>
    </source>
</evidence>
<protein>
    <recommendedName>
        <fullName evidence="4">DUF3137 domain-containing protein</fullName>
    </recommendedName>
</protein>
<keyword evidence="1" id="KW-1133">Transmembrane helix</keyword>
<gene>
    <name evidence="2" type="ORF">GCM10009839_91870</name>
</gene>
<comment type="caution">
    <text evidence="2">The sequence shown here is derived from an EMBL/GenBank/DDBJ whole genome shotgun (WGS) entry which is preliminary data.</text>
</comment>
<reference evidence="3" key="1">
    <citation type="journal article" date="2019" name="Int. J. Syst. Evol. Microbiol.">
        <title>The Global Catalogue of Microorganisms (GCM) 10K type strain sequencing project: providing services to taxonomists for standard genome sequencing and annotation.</title>
        <authorList>
            <consortium name="The Broad Institute Genomics Platform"/>
            <consortium name="The Broad Institute Genome Sequencing Center for Infectious Disease"/>
            <person name="Wu L."/>
            <person name="Ma J."/>
        </authorList>
    </citation>
    <scope>NUCLEOTIDE SEQUENCE [LARGE SCALE GENOMIC DNA]</scope>
    <source>
        <strain evidence="3">JCM 16014</strain>
    </source>
</reference>
<dbReference type="EMBL" id="BAAAQN010000105">
    <property type="protein sequence ID" value="GAA2065819.1"/>
    <property type="molecule type" value="Genomic_DNA"/>
</dbReference>